<name>A0ABT2TXI8_9FIRM</name>
<dbReference type="InterPro" id="IPR006935">
    <property type="entry name" value="Helicase/UvrB_N"/>
</dbReference>
<dbReference type="PANTHER" id="PTHR41313:SF1">
    <property type="entry name" value="DNA METHYLASE ADENINE-SPECIFIC DOMAIN-CONTAINING PROTEIN"/>
    <property type="match status" value="1"/>
</dbReference>
<keyword evidence="1" id="KW-0175">Coiled coil</keyword>
<keyword evidence="4" id="KW-1185">Reference proteome</keyword>
<evidence type="ECO:0000259" key="2">
    <source>
        <dbReference type="SMART" id="SM00487"/>
    </source>
</evidence>
<feature type="coiled-coil region" evidence="1">
    <location>
        <begin position="118"/>
        <end position="165"/>
    </location>
</feature>
<feature type="domain" description="Helicase ATP-binding" evidence="2">
    <location>
        <begin position="1"/>
        <end position="235"/>
    </location>
</feature>
<evidence type="ECO:0000313" key="4">
    <source>
        <dbReference type="Proteomes" id="UP001652409"/>
    </source>
</evidence>
<dbReference type="PANTHER" id="PTHR41313">
    <property type="entry name" value="ADENINE-SPECIFIC METHYLTRANSFERASE"/>
    <property type="match status" value="1"/>
</dbReference>
<dbReference type="SMART" id="SM00487">
    <property type="entry name" value="DEXDc"/>
    <property type="match status" value="1"/>
</dbReference>
<dbReference type="Gene3D" id="3.40.50.300">
    <property type="entry name" value="P-loop containing nucleotide triphosphate hydrolases"/>
    <property type="match status" value="1"/>
</dbReference>
<dbReference type="EMBL" id="JAOQJL010000046">
    <property type="protein sequence ID" value="MCU6766963.1"/>
    <property type="molecule type" value="Genomic_DNA"/>
</dbReference>
<sequence length="293" mass="33070">MPHQKNAVAHILYGNNTLLAHCVGAGKTFQMIAAGMESRRLGLSQKNLYVVPNHLTEQWGSDFLRLYPGANVLVATKKDFEPANRKKFCSRIATGDYDAIIIGHSQFERIPLSVERQAAAIEKQIRDITMAIEDAEGQEGTRYTVKQMEKTRKSLQTRLDKLNDQTRKDDVVTFEQLGVDRLFVDESHNYKNLFLYTKMRNIAGIAQTDAQKSSDMFMKCQYLDELTGGKGVTFATGTPVSNSMVELYTIMRYLQYDTIQKMGLGHFDSWAAAFGETVTAIELSPEGYTLVRR</sequence>
<dbReference type="SUPFAM" id="SSF52540">
    <property type="entry name" value="P-loop containing nucleoside triphosphate hydrolases"/>
    <property type="match status" value="1"/>
</dbReference>
<dbReference type="Proteomes" id="UP001652409">
    <property type="component" value="Unassembled WGS sequence"/>
</dbReference>
<protein>
    <submittedName>
        <fullName evidence="3">SNF2-related protein</fullName>
    </submittedName>
</protein>
<dbReference type="Pfam" id="PF04851">
    <property type="entry name" value="ResIII"/>
    <property type="match status" value="1"/>
</dbReference>
<comment type="caution">
    <text evidence="3">The sequence shown here is derived from an EMBL/GenBank/DDBJ whole genome shotgun (WGS) entry which is preliminary data.</text>
</comment>
<organism evidence="3 4">
    <name type="scientific">Blautia ammoniilytica</name>
    <dbReference type="NCBI Taxonomy" id="2981782"/>
    <lineage>
        <taxon>Bacteria</taxon>
        <taxon>Bacillati</taxon>
        <taxon>Bacillota</taxon>
        <taxon>Clostridia</taxon>
        <taxon>Lachnospirales</taxon>
        <taxon>Lachnospiraceae</taxon>
        <taxon>Blautia</taxon>
    </lineage>
</organism>
<dbReference type="InterPro" id="IPR014001">
    <property type="entry name" value="Helicase_ATP-bd"/>
</dbReference>
<accession>A0ABT2TXI8</accession>
<evidence type="ECO:0000313" key="3">
    <source>
        <dbReference type="EMBL" id="MCU6766963.1"/>
    </source>
</evidence>
<reference evidence="3 4" key="1">
    <citation type="journal article" date="2021" name="ISME Commun">
        <title>Automated analysis of genomic sequences facilitates high-throughput and comprehensive description of bacteria.</title>
        <authorList>
            <person name="Hitch T.C.A."/>
        </authorList>
    </citation>
    <scope>NUCLEOTIDE SEQUENCE [LARGE SCALE GENOMIC DNA]</scope>
    <source>
        <strain evidence="3 4">Sanger_23</strain>
    </source>
</reference>
<dbReference type="InterPro" id="IPR052933">
    <property type="entry name" value="DNA_Protect_Modify"/>
</dbReference>
<proteinExistence type="predicted"/>
<evidence type="ECO:0000256" key="1">
    <source>
        <dbReference type="SAM" id="Coils"/>
    </source>
</evidence>
<gene>
    <name evidence="3" type="ORF">OCV61_16450</name>
</gene>
<dbReference type="InterPro" id="IPR027417">
    <property type="entry name" value="P-loop_NTPase"/>
</dbReference>